<dbReference type="EMBL" id="JAFMYV010000001">
    <property type="protein sequence ID" value="MBO0935431.1"/>
    <property type="molecule type" value="Genomic_DNA"/>
</dbReference>
<dbReference type="PANTHER" id="PTHR30176:SF3">
    <property type="entry name" value="FERREDOXIN-TYPE PROTEIN NAPH"/>
    <property type="match status" value="1"/>
</dbReference>
<keyword evidence="6" id="KW-0411">Iron-sulfur</keyword>
<feature type="domain" description="4Fe-4S ferredoxin-type" evidence="8">
    <location>
        <begin position="263"/>
        <end position="291"/>
    </location>
</feature>
<dbReference type="PROSITE" id="PS51379">
    <property type="entry name" value="4FE4S_FER_2"/>
    <property type="match status" value="1"/>
</dbReference>
<dbReference type="PANTHER" id="PTHR30176">
    <property type="entry name" value="FERREDOXIN-TYPE PROTEIN NAPH"/>
    <property type="match status" value="1"/>
</dbReference>
<dbReference type="NCBIfam" id="TIGR02745">
    <property type="entry name" value="ccoG_rdxA_fixG"/>
    <property type="match status" value="1"/>
</dbReference>
<keyword evidence="5" id="KW-0408">Iron</keyword>
<feature type="transmembrane region" description="Helical" evidence="7">
    <location>
        <begin position="158"/>
        <end position="183"/>
    </location>
</feature>
<keyword evidence="7" id="KW-1133">Transmembrane helix</keyword>
<evidence type="ECO:0000256" key="5">
    <source>
        <dbReference type="ARBA" id="ARBA00023004"/>
    </source>
</evidence>
<dbReference type="Proteomes" id="UP000664034">
    <property type="component" value="Unassembled WGS sequence"/>
</dbReference>
<feature type="transmembrane region" description="Helical" evidence="7">
    <location>
        <begin position="82"/>
        <end position="103"/>
    </location>
</feature>
<keyword evidence="1" id="KW-0813">Transport</keyword>
<keyword evidence="10" id="KW-1185">Reference proteome</keyword>
<dbReference type="InterPro" id="IPR032879">
    <property type="entry name" value="FixG_C"/>
</dbReference>
<name>A0A939GBQ5_9BACT</name>
<protein>
    <submittedName>
        <fullName evidence="9">Cytochrome c oxidase accessory protein CcoG</fullName>
    </submittedName>
</protein>
<keyword evidence="7" id="KW-0472">Membrane</keyword>
<dbReference type="InterPro" id="IPR051684">
    <property type="entry name" value="Electron_Trans/Redox"/>
</dbReference>
<dbReference type="PROSITE" id="PS00198">
    <property type="entry name" value="4FE4S_FER_1"/>
    <property type="match status" value="1"/>
</dbReference>
<dbReference type="GO" id="GO:0046872">
    <property type="term" value="F:metal ion binding"/>
    <property type="evidence" value="ECO:0007669"/>
    <property type="project" value="UniProtKB-KW"/>
</dbReference>
<dbReference type="RefSeq" id="WP_207362984.1">
    <property type="nucleotide sequence ID" value="NZ_JAFMYV010000001.1"/>
</dbReference>
<dbReference type="SUPFAM" id="SSF54862">
    <property type="entry name" value="4Fe-4S ferredoxins"/>
    <property type="match status" value="1"/>
</dbReference>
<keyword evidence="3" id="KW-0479">Metal-binding</keyword>
<reference evidence="9" key="1">
    <citation type="submission" date="2021-03" db="EMBL/GenBank/DDBJ databases">
        <title>Fibrella sp. HMF5335 genome sequencing and assembly.</title>
        <authorList>
            <person name="Kang H."/>
            <person name="Kim H."/>
            <person name="Bae S."/>
            <person name="Joh K."/>
        </authorList>
    </citation>
    <scope>NUCLEOTIDE SEQUENCE</scope>
    <source>
        <strain evidence="9">HMF5335</strain>
    </source>
</reference>
<evidence type="ECO:0000313" key="10">
    <source>
        <dbReference type="Proteomes" id="UP000664034"/>
    </source>
</evidence>
<dbReference type="GO" id="GO:0051539">
    <property type="term" value="F:4 iron, 4 sulfur cluster binding"/>
    <property type="evidence" value="ECO:0007669"/>
    <property type="project" value="UniProtKB-KW"/>
</dbReference>
<organism evidence="9 10">
    <name type="scientific">Fibrella rubiginis</name>
    <dbReference type="NCBI Taxonomy" id="2817060"/>
    <lineage>
        <taxon>Bacteria</taxon>
        <taxon>Pseudomonadati</taxon>
        <taxon>Bacteroidota</taxon>
        <taxon>Cytophagia</taxon>
        <taxon>Cytophagales</taxon>
        <taxon>Spirosomataceae</taxon>
        <taxon>Fibrella</taxon>
    </lineage>
</organism>
<feature type="transmembrane region" description="Helical" evidence="7">
    <location>
        <begin position="189"/>
        <end position="209"/>
    </location>
</feature>
<dbReference type="GO" id="GO:0005886">
    <property type="term" value="C:plasma membrane"/>
    <property type="evidence" value="ECO:0007669"/>
    <property type="project" value="TreeGrafter"/>
</dbReference>
<feature type="transmembrane region" description="Helical" evidence="7">
    <location>
        <begin position="37"/>
        <end position="62"/>
    </location>
</feature>
<evidence type="ECO:0000256" key="4">
    <source>
        <dbReference type="ARBA" id="ARBA00022982"/>
    </source>
</evidence>
<dbReference type="AlphaFoldDB" id="A0A939GBQ5"/>
<evidence type="ECO:0000256" key="2">
    <source>
        <dbReference type="ARBA" id="ARBA00022485"/>
    </source>
</evidence>
<dbReference type="Pfam" id="PF13746">
    <property type="entry name" value="Fer4_18"/>
    <property type="match status" value="1"/>
</dbReference>
<dbReference type="Pfam" id="PF11614">
    <property type="entry name" value="FixG_C"/>
    <property type="match status" value="1"/>
</dbReference>
<evidence type="ECO:0000256" key="6">
    <source>
        <dbReference type="ARBA" id="ARBA00023014"/>
    </source>
</evidence>
<dbReference type="InterPro" id="IPR017896">
    <property type="entry name" value="4Fe4S_Fe-S-bd"/>
</dbReference>
<keyword evidence="2" id="KW-0004">4Fe-4S</keyword>
<gene>
    <name evidence="9" type="primary">ccoG</name>
    <name evidence="9" type="ORF">J2I47_02610</name>
</gene>
<dbReference type="Pfam" id="PF12801">
    <property type="entry name" value="Fer4_5"/>
    <property type="match status" value="1"/>
</dbReference>
<keyword evidence="7" id="KW-0812">Transmembrane</keyword>
<evidence type="ECO:0000259" key="8">
    <source>
        <dbReference type="PROSITE" id="PS51379"/>
    </source>
</evidence>
<dbReference type="Gene3D" id="2.60.40.10">
    <property type="entry name" value="Immunoglobulins"/>
    <property type="match status" value="1"/>
</dbReference>
<accession>A0A939GBQ5</accession>
<evidence type="ECO:0000256" key="7">
    <source>
        <dbReference type="SAM" id="Phobius"/>
    </source>
</evidence>
<dbReference type="InterPro" id="IPR017900">
    <property type="entry name" value="4Fe4S_Fe_S_CS"/>
</dbReference>
<dbReference type="InterPro" id="IPR013783">
    <property type="entry name" value="Ig-like_fold"/>
</dbReference>
<sequence length="469" mass="52338">MTTTATFREVPPNQTDSGSRKWLYPRLATGRYFRGRVGLAMVLLAGLFAGPWVRIAGEPLFLFNVLERRFVFFGVPFWPQDFYLVAIGLLVFIVFIAGFTVVYGRVWCGWACPQTLFMEMVFRPIEDWIEGDHKAKRRLDAAPWTANKIWRKTLKNSLFVLISFVIANTFLAYIIGTDALLAIVTDNPAHHLVGLGAMVVFTGVFYGVFAHLREIVCLVICPYGRLQSALLDKQSIIVAYDDRRGEPRGKKMKHEGFPASSAFPEQPAHGDCIDCQICVQVCPTGIDIRNGLQMECINCTQCMDACDTVMDKIERPRGLIRYDSLEGIETGKPWRMTTRMWAYTAVLALLVGVWVVLLTTRADLSITLLRAPGQLFQRAADGQIMNLYTLDVLNKTSHPITVSLRPTVAGATIRYVQPLTQLAGGTSATATFFIAIPPNKLAGSSLSIPIDLVENGKVVEQIQTRFFNQ</sequence>
<evidence type="ECO:0000256" key="1">
    <source>
        <dbReference type="ARBA" id="ARBA00022448"/>
    </source>
</evidence>
<feature type="transmembrane region" description="Helical" evidence="7">
    <location>
        <begin position="340"/>
        <end position="360"/>
    </location>
</feature>
<evidence type="ECO:0000256" key="3">
    <source>
        <dbReference type="ARBA" id="ARBA00022723"/>
    </source>
</evidence>
<keyword evidence="4" id="KW-0249">Electron transport</keyword>
<proteinExistence type="predicted"/>
<comment type="caution">
    <text evidence="9">The sequence shown here is derived from an EMBL/GenBank/DDBJ whole genome shotgun (WGS) entry which is preliminary data.</text>
</comment>
<evidence type="ECO:0000313" key="9">
    <source>
        <dbReference type="EMBL" id="MBO0935431.1"/>
    </source>
</evidence>
<dbReference type="InterPro" id="IPR014116">
    <property type="entry name" value="Cyt_c_oxidase_cbb3_FixG"/>
</dbReference>